<reference evidence="16" key="1">
    <citation type="thesis" date="2020" institute="ProQuest LLC" country="789 East Eisenhower Parkway, Ann Arbor, MI, USA">
        <title>Comparative Genomics and Chromosome Evolution.</title>
        <authorList>
            <person name="Mudd A.B."/>
        </authorList>
    </citation>
    <scope>NUCLEOTIDE SEQUENCE</scope>
    <source>
        <strain evidence="16">237g6f4</strain>
        <tissue evidence="16">Blood</tissue>
    </source>
</reference>
<dbReference type="SMART" id="SM00028">
    <property type="entry name" value="TPR"/>
    <property type="match status" value="4"/>
</dbReference>
<evidence type="ECO:0000256" key="10">
    <source>
        <dbReference type="ARBA" id="ARBA00022833"/>
    </source>
</evidence>
<evidence type="ECO:0000256" key="14">
    <source>
        <dbReference type="SAM" id="MobiDB-lite"/>
    </source>
</evidence>
<evidence type="ECO:0000256" key="13">
    <source>
        <dbReference type="SAM" id="Coils"/>
    </source>
</evidence>
<dbReference type="InterPro" id="IPR024766">
    <property type="entry name" value="Znf_RING_H2"/>
</dbReference>
<keyword evidence="5" id="KW-0963">Cytoplasm</keyword>
<keyword evidence="10" id="KW-0862">Zinc</keyword>
<evidence type="ECO:0000256" key="8">
    <source>
        <dbReference type="ARBA" id="ARBA00022771"/>
    </source>
</evidence>
<evidence type="ECO:0000256" key="3">
    <source>
        <dbReference type="ARBA" id="ARBA00004906"/>
    </source>
</evidence>
<dbReference type="PANTHER" id="PTHR17550:SF4">
    <property type="entry name" value="E3 UBIQUITIN-PROTEIN LIGASE TTC3"/>
    <property type="match status" value="1"/>
</dbReference>
<dbReference type="EMBL" id="WNYA01000002">
    <property type="protein sequence ID" value="KAG8590994.1"/>
    <property type="molecule type" value="Genomic_DNA"/>
</dbReference>
<evidence type="ECO:0000256" key="7">
    <source>
        <dbReference type="ARBA" id="ARBA00022723"/>
    </source>
</evidence>
<evidence type="ECO:0000313" key="16">
    <source>
        <dbReference type="EMBL" id="KAG8590995.1"/>
    </source>
</evidence>
<feature type="compositionally biased region" description="Basic and acidic residues" evidence="14">
    <location>
        <begin position="222"/>
        <end position="254"/>
    </location>
</feature>
<comment type="catalytic activity">
    <reaction evidence="1">
        <text>S-ubiquitinyl-[E2 ubiquitin-conjugating enzyme]-L-cysteine + [acceptor protein]-L-lysine = [E2 ubiquitin-conjugating enzyme]-L-cysteine + N(6)-ubiquitinyl-[acceptor protein]-L-lysine.</text>
        <dbReference type="EC" id="2.3.2.27"/>
    </reaction>
</comment>
<evidence type="ECO:0000256" key="2">
    <source>
        <dbReference type="ARBA" id="ARBA00004496"/>
    </source>
</evidence>
<dbReference type="Pfam" id="PF12678">
    <property type="entry name" value="zf-rbx1"/>
    <property type="match status" value="1"/>
</dbReference>
<dbReference type="CDD" id="cd16481">
    <property type="entry name" value="RING-H2_TTC3"/>
    <property type="match status" value="1"/>
</dbReference>
<dbReference type="Gene3D" id="3.30.40.10">
    <property type="entry name" value="Zinc/RING finger domain, C3HC4 (zinc finger)"/>
    <property type="match status" value="1"/>
</dbReference>
<evidence type="ECO:0000256" key="4">
    <source>
        <dbReference type="ARBA" id="ARBA00005032"/>
    </source>
</evidence>
<feature type="compositionally biased region" description="Pro residues" evidence="14">
    <location>
        <begin position="1418"/>
        <end position="1431"/>
    </location>
</feature>
<dbReference type="InterPro" id="IPR056870">
    <property type="entry name" value="TTC3/DZIP3/RBM44-like_helical"/>
</dbReference>
<evidence type="ECO:0000256" key="1">
    <source>
        <dbReference type="ARBA" id="ARBA00000900"/>
    </source>
</evidence>
<dbReference type="Proteomes" id="UP000824782">
    <property type="component" value="Unassembled WGS sequence"/>
</dbReference>
<dbReference type="Pfam" id="PF24525">
    <property type="entry name" value="TTC3"/>
    <property type="match status" value="1"/>
</dbReference>
<feature type="compositionally biased region" description="Basic and acidic residues" evidence="14">
    <location>
        <begin position="582"/>
        <end position="595"/>
    </location>
</feature>
<dbReference type="InterPro" id="IPR043866">
    <property type="entry name" value="TTC3/DZIP3_dom"/>
</dbReference>
<keyword evidence="6" id="KW-0808">Transferase</keyword>
<keyword evidence="17" id="KW-1185">Reference proteome</keyword>
<dbReference type="PANTHER" id="PTHR17550">
    <property type="entry name" value="E3 UBIQUITIN-PROTEIN LIGASE TTC3"/>
    <property type="match status" value="1"/>
</dbReference>
<comment type="pathway">
    <text evidence="4">Protein modification; protein neddylation.</text>
</comment>
<dbReference type="GO" id="GO:0061630">
    <property type="term" value="F:ubiquitin protein ligase activity"/>
    <property type="evidence" value="ECO:0007669"/>
    <property type="project" value="UniProtKB-EC"/>
</dbReference>
<feature type="region of interest" description="Disordered" evidence="14">
    <location>
        <begin position="199"/>
        <end position="296"/>
    </location>
</feature>
<comment type="subcellular location">
    <subcellularLocation>
        <location evidence="2">Cytoplasm</location>
    </subcellularLocation>
</comment>
<comment type="caution">
    <text evidence="16">The sequence shown here is derived from an EMBL/GenBank/DDBJ whole genome shotgun (WGS) entry which is preliminary data.</text>
</comment>
<dbReference type="InterPro" id="IPR001841">
    <property type="entry name" value="Znf_RING"/>
</dbReference>
<dbReference type="Pfam" id="PF19179">
    <property type="entry name" value="TTC3_DZIP3_dom"/>
    <property type="match status" value="1"/>
</dbReference>
<keyword evidence="7" id="KW-0479">Metal-binding</keyword>
<accession>A0AAV7D0R0</accession>
<protein>
    <recommendedName>
        <fullName evidence="15">RING-type domain-containing protein</fullName>
    </recommendedName>
</protein>
<feature type="compositionally biased region" description="Polar residues" evidence="14">
    <location>
        <begin position="1120"/>
        <end position="1130"/>
    </location>
</feature>
<dbReference type="InterPro" id="IPR019734">
    <property type="entry name" value="TPR_rpt"/>
</dbReference>
<comment type="pathway">
    <text evidence="3">Protein modification; protein ubiquitination.</text>
</comment>
<keyword evidence="9" id="KW-0833">Ubl conjugation pathway</keyword>
<dbReference type="EMBL" id="WNYA01000002">
    <property type="protein sequence ID" value="KAG8590995.1"/>
    <property type="molecule type" value="Genomic_DNA"/>
</dbReference>
<dbReference type="Pfam" id="PF24812">
    <property type="entry name" value="WHD_TTC3"/>
    <property type="match status" value="1"/>
</dbReference>
<comment type="catalytic activity">
    <reaction evidence="11">
        <text>S-[NEDD8-protein]-yl-[E2 NEDD8-conjugating enzyme]-L-cysteine + [cullin]-L-lysine = [E2 NEDD8-conjugating enzyme]-L-cysteine + N(6)-[NEDD8-protein]-yl-[cullin]-L-lysine.</text>
        <dbReference type="EC" id="2.3.2.32"/>
    </reaction>
</comment>
<feature type="region of interest" description="Disordered" evidence="14">
    <location>
        <begin position="1078"/>
        <end position="1130"/>
    </location>
</feature>
<name>A0AAV7D0R0_ENGPU</name>
<gene>
    <name evidence="16" type="ORF">GDO81_007005</name>
</gene>
<dbReference type="InterPro" id="IPR056872">
    <property type="entry name" value="TTC3/DZIP3-like_helical"/>
</dbReference>
<dbReference type="Pfam" id="PF24905">
    <property type="entry name" value="TTC3_9th"/>
    <property type="match status" value="1"/>
</dbReference>
<evidence type="ECO:0000313" key="17">
    <source>
        <dbReference type="Proteomes" id="UP000824782"/>
    </source>
</evidence>
<feature type="coiled-coil region" evidence="13">
    <location>
        <begin position="1287"/>
        <end position="1321"/>
    </location>
</feature>
<dbReference type="SUPFAM" id="SSF57850">
    <property type="entry name" value="RING/U-box"/>
    <property type="match status" value="1"/>
</dbReference>
<dbReference type="InterPro" id="IPR056871">
    <property type="entry name" value="WH_TTC3"/>
</dbReference>
<proteinExistence type="predicted"/>
<dbReference type="GO" id="GO:0008270">
    <property type="term" value="F:zinc ion binding"/>
    <property type="evidence" value="ECO:0007669"/>
    <property type="project" value="UniProtKB-KW"/>
</dbReference>
<feature type="coiled-coil region" evidence="13">
    <location>
        <begin position="1169"/>
        <end position="1260"/>
    </location>
</feature>
<dbReference type="SMART" id="SM00184">
    <property type="entry name" value="RING"/>
    <property type="match status" value="1"/>
</dbReference>
<feature type="compositionally biased region" description="Basic residues" evidence="14">
    <location>
        <begin position="199"/>
        <end position="209"/>
    </location>
</feature>
<sequence length="1672" mass="191426">MSALADAISWVQTAGNLFIYTKIMSTEEHLRAQVLFTFFYQYSFLLTKMGEECCTLTDKVKKHACETCDAECERKKLFGNKAFEREQYPCAIQYYTAAMQYSPHNHILFGNRALCFVRLGDYWRALWDAKKSVVLKHTWPKGHYRFCEALFLVGETEHAVVSNIKAQELCKYAPDGIRDLIQQHSRLLKDMELMAGIKVKKNSKKKRSSEKKTAAQFTSVGENKDVKDNPSKAEDIPDKEPSPESGLENKERSEPMTGQQPKKGKFKGKGSDSEKLRVSNPNTDIHKTPSPAPPEVNLAAVHDTIKSLVREAYEALNDKRCRNAEGIFSKVLDILRECDLQSLHLTKLDHVLLQYGHASALLGIGQCVELVKAENQFKEIIQHHSKERFNCLAFYGIGNVYFRQNRFSDALNQYIKSKTMVNHKMVPGVLTWPTTSYVIEETRPEKLQVLLNNYIEECKFPPKPDAVCRYEQCLSLPKAQIYFSDPDFKGFIRMVCCQYCRVEFHVCCWKKMKATLYSDKNDKDFLKYTCLTPDCKGFISHIVIYDSMAQVKCEFEDKGIKKKEPQKATTKHKVTSNKSNKVKHENKSERKRPIEEEPVGNPEDHKKQEAVLSEAVATNGFRVRWEPLLAQVYKKEGLIIRECPANLPSLWESVCVWRIISPEELEKNSPAQTTNKMKSFLSYLYKLNDRVKTRIFLYLLFLQAEHITVSLREWLLIVNNKGLVAAVEFRDRNRERLKNINPANVVNLWNDTYGKNINYMMTDGPSDNLFDFVTSINVEGFRCFLWFLEENKHIASEYGLDKDLDKYFQEMDIPRVQVPKQSFESYNNNCIALKIKHKKKKRNQPIKPTYKLSGAVSTRSQDEDIFTEENTLSLLDPYEPFSVPDSLRSDVDEFEAFYGLGLYRDVDQDLVDEIMWPVKETLYDYFSQILDEYGPLKPEDERLIGEYKEFPEETHRMVEAAGGLKSFLLQSDKFTIVDDVLALSCDIPFGHLELNPKAVEFKPSLVCNNEESTSQEDYMSAAAQCTDLPAYYGDLDRNYQKFAEPFNSPHFRTLPGSEFDLIENHSNEHPILDDDLDEVHSLSSNGSGLYSIDEEEEEESAPEHNTDISQNKSYVEEPSKSNNTVISQSAKHPKTIQTAIVSVQVDIDYSHHEVNTEPFQPYEVQQGDILRMEKEQDVLNNQLQEATDKYDNLQKRYKEEIAGLEEQIRTTVENNKIAKTELVWLQQEYENESKKWQQERKENQDKLKTLKNKIKSMTESNDRYSRGIEEKKKQYEAYIEDFAKIHCSKFENEKTKLEKLITKHEAERDEAAQRAAAAEVMVLENQKQAELLRLKIKGTTTEQGIKMLKQMASSNPASVDQIRTMETQLSKLRKDMDIIQAEFDEKITSLKKSAKLSPKVVTTTNIITLPPAHGATSPPVPSHPSPSPSKPSNPVLVKSPAKKTAANKKAQPNTTDKPHTHPASNSQKPKTPTPSPAKVQGAAGTDRRGSGQPDIRTSAKPTTFDKLMEDLHDIFPHYKSVELTSFIKDFRDRNKGTLAGLSHEDIICRVTEHILDCQAKSPAPPAGLGVFNNPGVPRPSLPQPKQPWRVVTGGAKNRWQNSSDLESFHEDPCIICHDELKQFPVHQLDCGHYFHKHCIKTWLHTQSTCPTCREHALLPEDFPVLSGRMRTA</sequence>
<dbReference type="PROSITE" id="PS50089">
    <property type="entry name" value="ZF_RING_2"/>
    <property type="match status" value="1"/>
</dbReference>
<dbReference type="Gene3D" id="1.25.40.10">
    <property type="entry name" value="Tetratricopeptide repeat domain"/>
    <property type="match status" value="1"/>
</dbReference>
<evidence type="ECO:0000256" key="6">
    <source>
        <dbReference type="ARBA" id="ARBA00022679"/>
    </source>
</evidence>
<evidence type="ECO:0000259" key="15">
    <source>
        <dbReference type="PROSITE" id="PS50089"/>
    </source>
</evidence>
<dbReference type="SUPFAM" id="SSF48452">
    <property type="entry name" value="TPR-like"/>
    <property type="match status" value="2"/>
</dbReference>
<feature type="domain" description="RING-type" evidence="15">
    <location>
        <begin position="1613"/>
        <end position="1653"/>
    </location>
</feature>
<feature type="region of interest" description="Disordered" evidence="14">
    <location>
        <begin position="1408"/>
        <end position="1502"/>
    </location>
</feature>
<evidence type="ECO:0000256" key="9">
    <source>
        <dbReference type="ARBA" id="ARBA00022786"/>
    </source>
</evidence>
<evidence type="ECO:0000256" key="11">
    <source>
        <dbReference type="ARBA" id="ARBA00044896"/>
    </source>
</evidence>
<evidence type="ECO:0000256" key="5">
    <source>
        <dbReference type="ARBA" id="ARBA00022490"/>
    </source>
</evidence>
<organism evidence="16 17">
    <name type="scientific">Engystomops pustulosus</name>
    <name type="common">Tungara frog</name>
    <name type="synonym">Physalaemus pustulosus</name>
    <dbReference type="NCBI Taxonomy" id="76066"/>
    <lineage>
        <taxon>Eukaryota</taxon>
        <taxon>Metazoa</taxon>
        <taxon>Chordata</taxon>
        <taxon>Craniata</taxon>
        <taxon>Vertebrata</taxon>
        <taxon>Euteleostomi</taxon>
        <taxon>Amphibia</taxon>
        <taxon>Batrachia</taxon>
        <taxon>Anura</taxon>
        <taxon>Neobatrachia</taxon>
        <taxon>Hyloidea</taxon>
        <taxon>Leptodactylidae</taxon>
        <taxon>Leiuperinae</taxon>
        <taxon>Engystomops</taxon>
    </lineage>
</organism>
<feature type="region of interest" description="Disordered" evidence="14">
    <location>
        <begin position="564"/>
        <end position="608"/>
    </location>
</feature>
<keyword evidence="8 12" id="KW-0863">Zinc-finger</keyword>
<keyword evidence="13" id="KW-0175">Coiled coil</keyword>
<evidence type="ECO:0000256" key="12">
    <source>
        <dbReference type="PROSITE-ProRule" id="PRU00175"/>
    </source>
</evidence>
<dbReference type="GO" id="GO:0005737">
    <property type="term" value="C:cytoplasm"/>
    <property type="evidence" value="ECO:0007669"/>
    <property type="project" value="UniProtKB-SubCell"/>
</dbReference>
<dbReference type="InterPro" id="IPR011990">
    <property type="entry name" value="TPR-like_helical_dom_sf"/>
</dbReference>
<dbReference type="InterPro" id="IPR013083">
    <property type="entry name" value="Znf_RING/FYVE/PHD"/>
</dbReference>